<keyword evidence="2" id="KW-1185">Reference proteome</keyword>
<protein>
    <submittedName>
        <fullName evidence="1">Uncharacterized protein</fullName>
    </submittedName>
</protein>
<evidence type="ECO:0000313" key="1">
    <source>
        <dbReference type="EMBL" id="TDL20423.1"/>
    </source>
</evidence>
<evidence type="ECO:0000313" key="2">
    <source>
        <dbReference type="Proteomes" id="UP000294933"/>
    </source>
</evidence>
<dbReference type="VEuPathDB" id="FungiDB:BD410DRAFT_790904"/>
<sequence length="191" mass="21408">MSVENCRNGAENFHPGIPIPDVVDPYPCGGLSFCGETCFKECSVRVLLASYSGRSENQGMEESRLLCLDPQSCENELRSGDSDRNPGENQGHNFNFLIRPHIRSNRFKLGPSNSQRVSETDHLFISGGYVLLDEYTVSDRMIDMKTWCQLQKDITPARVRGISRAAGLKRRSRRGGPLLLRSSQKRFPTAV</sequence>
<dbReference type="EMBL" id="ML170188">
    <property type="protein sequence ID" value="TDL20423.1"/>
    <property type="molecule type" value="Genomic_DNA"/>
</dbReference>
<accession>A0A4Y7PYF2</accession>
<dbReference type="Proteomes" id="UP000294933">
    <property type="component" value="Unassembled WGS sequence"/>
</dbReference>
<dbReference type="AlphaFoldDB" id="A0A4Y7PYF2"/>
<organism evidence="1 2">
    <name type="scientific">Rickenella mellea</name>
    <dbReference type="NCBI Taxonomy" id="50990"/>
    <lineage>
        <taxon>Eukaryota</taxon>
        <taxon>Fungi</taxon>
        <taxon>Dikarya</taxon>
        <taxon>Basidiomycota</taxon>
        <taxon>Agaricomycotina</taxon>
        <taxon>Agaricomycetes</taxon>
        <taxon>Hymenochaetales</taxon>
        <taxon>Rickenellaceae</taxon>
        <taxon>Rickenella</taxon>
    </lineage>
</organism>
<gene>
    <name evidence="1" type="ORF">BD410DRAFT_790904</name>
</gene>
<proteinExistence type="predicted"/>
<name>A0A4Y7PYF2_9AGAM</name>
<reference evidence="1 2" key="1">
    <citation type="submission" date="2018-06" db="EMBL/GenBank/DDBJ databases">
        <title>A transcriptomic atlas of mushroom development highlights an independent origin of complex multicellularity.</title>
        <authorList>
            <consortium name="DOE Joint Genome Institute"/>
            <person name="Krizsan K."/>
            <person name="Almasi E."/>
            <person name="Merenyi Z."/>
            <person name="Sahu N."/>
            <person name="Viragh M."/>
            <person name="Koszo T."/>
            <person name="Mondo S."/>
            <person name="Kiss B."/>
            <person name="Balint B."/>
            <person name="Kues U."/>
            <person name="Barry K."/>
            <person name="Hegedus J.C."/>
            <person name="Henrissat B."/>
            <person name="Johnson J."/>
            <person name="Lipzen A."/>
            <person name="Ohm R."/>
            <person name="Nagy I."/>
            <person name="Pangilinan J."/>
            <person name="Yan J."/>
            <person name="Xiong Y."/>
            <person name="Grigoriev I.V."/>
            <person name="Hibbett D.S."/>
            <person name="Nagy L.G."/>
        </authorList>
    </citation>
    <scope>NUCLEOTIDE SEQUENCE [LARGE SCALE GENOMIC DNA]</scope>
    <source>
        <strain evidence="1 2">SZMC22713</strain>
    </source>
</reference>